<dbReference type="EMBL" id="RZNY01000076">
    <property type="protein sequence ID" value="RUT37710.1"/>
    <property type="molecule type" value="Genomic_DNA"/>
</dbReference>
<reference evidence="1 2" key="1">
    <citation type="submission" date="2018-12" db="EMBL/GenBank/DDBJ databases">
        <authorList>
            <person name="Sun L."/>
            <person name="Chen Z."/>
        </authorList>
    </citation>
    <scope>NUCLEOTIDE SEQUENCE [LARGE SCALE GENOMIC DNA]</scope>
    <source>
        <strain evidence="1 2">DSM 15890</strain>
    </source>
</reference>
<name>A0A3S1BBN6_9BACL</name>
<dbReference type="Pfam" id="PF01527">
    <property type="entry name" value="HTH_Tnp_1"/>
    <property type="match status" value="1"/>
</dbReference>
<gene>
    <name evidence="1" type="ORF">EJP82_27815</name>
</gene>
<dbReference type="AlphaFoldDB" id="A0A3S1BBN6"/>
<organism evidence="1 2">
    <name type="scientific">Paenibacillus anaericanus</name>
    <dbReference type="NCBI Taxonomy" id="170367"/>
    <lineage>
        <taxon>Bacteria</taxon>
        <taxon>Bacillati</taxon>
        <taxon>Bacillota</taxon>
        <taxon>Bacilli</taxon>
        <taxon>Bacillales</taxon>
        <taxon>Paenibacillaceae</taxon>
        <taxon>Paenibacillus</taxon>
    </lineage>
</organism>
<dbReference type="InterPro" id="IPR052057">
    <property type="entry name" value="IS150/IS1296_orfA-like"/>
</dbReference>
<dbReference type="SUPFAM" id="SSF46689">
    <property type="entry name" value="Homeodomain-like"/>
    <property type="match status" value="2"/>
</dbReference>
<dbReference type="Proteomes" id="UP000279446">
    <property type="component" value="Unassembled WGS sequence"/>
</dbReference>
<dbReference type="InterPro" id="IPR002514">
    <property type="entry name" value="Transposase_8"/>
</dbReference>
<accession>A0A3S1BBN6</accession>
<dbReference type="GO" id="GO:0004803">
    <property type="term" value="F:transposase activity"/>
    <property type="evidence" value="ECO:0007669"/>
    <property type="project" value="InterPro"/>
</dbReference>
<dbReference type="PANTHER" id="PTHR33795">
    <property type="entry name" value="INSERTION ELEMENT IS150 PROTEIN INSJ"/>
    <property type="match status" value="1"/>
</dbReference>
<keyword evidence="2" id="KW-1185">Reference proteome</keyword>
<dbReference type="GO" id="GO:0003677">
    <property type="term" value="F:DNA binding"/>
    <property type="evidence" value="ECO:0007669"/>
    <property type="project" value="InterPro"/>
</dbReference>
<sequence length="177" mass="20360">MNCTPIVRHYQQLEVQFFMAKFTNEQKVDAVIRYQSQLESVKEIASSIGANHEVVRMWIKQAEYHGLTVFEKSYTSYTMQLKKDELNYMNEIGISPNEAAVIYNISSPALIRTWRIQLNAVGLDALISKKKGRPSMSKKLNKQTKQVLAEGSTEALQAEIERLRMENEYLKKLNALV</sequence>
<protein>
    <recommendedName>
        <fullName evidence="3">Transposase</fullName>
    </recommendedName>
</protein>
<dbReference type="InterPro" id="IPR009057">
    <property type="entry name" value="Homeodomain-like_sf"/>
</dbReference>
<evidence type="ECO:0008006" key="3">
    <source>
        <dbReference type="Google" id="ProtNLM"/>
    </source>
</evidence>
<dbReference type="OrthoDB" id="2620057at2"/>
<dbReference type="GO" id="GO:0006313">
    <property type="term" value="P:DNA transposition"/>
    <property type="evidence" value="ECO:0007669"/>
    <property type="project" value="InterPro"/>
</dbReference>
<comment type="caution">
    <text evidence="1">The sequence shown here is derived from an EMBL/GenBank/DDBJ whole genome shotgun (WGS) entry which is preliminary data.</text>
</comment>
<proteinExistence type="predicted"/>
<evidence type="ECO:0000313" key="1">
    <source>
        <dbReference type="EMBL" id="RUT37710.1"/>
    </source>
</evidence>
<dbReference type="PANTHER" id="PTHR33795:SF1">
    <property type="entry name" value="INSERTION ELEMENT IS150 PROTEIN INSJ"/>
    <property type="match status" value="1"/>
</dbReference>
<evidence type="ECO:0000313" key="2">
    <source>
        <dbReference type="Proteomes" id="UP000279446"/>
    </source>
</evidence>